<evidence type="ECO:0000313" key="1">
    <source>
        <dbReference type="EMBL" id="KAI6088258.1"/>
    </source>
</evidence>
<dbReference type="EMBL" id="MU394302">
    <property type="protein sequence ID" value="KAI6088258.1"/>
    <property type="molecule type" value="Genomic_DNA"/>
</dbReference>
<organism evidence="1 2">
    <name type="scientific">Hypoxylon rubiginosum</name>
    <dbReference type="NCBI Taxonomy" id="110542"/>
    <lineage>
        <taxon>Eukaryota</taxon>
        <taxon>Fungi</taxon>
        <taxon>Dikarya</taxon>
        <taxon>Ascomycota</taxon>
        <taxon>Pezizomycotina</taxon>
        <taxon>Sordariomycetes</taxon>
        <taxon>Xylariomycetidae</taxon>
        <taxon>Xylariales</taxon>
        <taxon>Hypoxylaceae</taxon>
        <taxon>Hypoxylon</taxon>
    </lineage>
</organism>
<sequence>MASIDSLPDEIVHHILLYVSPEEILTKIAHLSKRFNRVAQEPLLWRSYCETNFKYWDSSHRFTERLTSNVHDTDWKRLFLVRLSHNASIARLVDGIISSRVCRLQKMEQICLYGYDAKDYLLSQCRVPDSTEDVLARRYYSCSVLDSIHRSLAIEEWAKYQKYAARRIDEDTPNSERLNCGMRLERALGAFDMFMLHDNVGDLDEITELLNDIAARFRSAHANLDQMTTRERALSLARWLHSNNMTGLSDPTEQTYRYLRNCLIGRALRDEHHPSLPIISAAIYSAIASRLGMEAYPCALPSHVHATVLSPPGVSLDGHPLPEEHSQRQENMFLDPYGSDEEVPLDYISNFLSRLGIYTGHENLLNPTATDLIVMRTAQNIRASFTSFRTNERPLSQLIPMIELNRGDWARNLQPALYSMIWASIMMVPVLPENDEVRWDWQQDVRDLLTYFYEYFPEDSWLIEKYVCPMYDTFAAPSRRQNNWDLPSKRVRDQIKEIQRVDSSAKPPRRRTELADGFRVKYRVGQVFKHKRYEYHGLILGWTVEGASTWDDNPLSPTSRPWSTLSQPFYRCMVGTDGSDHHVISEENIEVVELRGGPEVLPPEIKDLMPMAGKFFKRWDGEQGVFVSNLRESFPED</sequence>
<reference evidence="1 2" key="1">
    <citation type="journal article" date="2022" name="New Phytol.">
        <title>Ecological generalism drives hyperdiversity of secondary metabolite gene clusters in xylarialean endophytes.</title>
        <authorList>
            <person name="Franco M.E.E."/>
            <person name="Wisecaver J.H."/>
            <person name="Arnold A.E."/>
            <person name="Ju Y.M."/>
            <person name="Slot J.C."/>
            <person name="Ahrendt S."/>
            <person name="Moore L.P."/>
            <person name="Eastman K.E."/>
            <person name="Scott K."/>
            <person name="Konkel Z."/>
            <person name="Mondo S.J."/>
            <person name="Kuo A."/>
            <person name="Hayes R.D."/>
            <person name="Haridas S."/>
            <person name="Andreopoulos B."/>
            <person name="Riley R."/>
            <person name="LaButti K."/>
            <person name="Pangilinan J."/>
            <person name="Lipzen A."/>
            <person name="Amirebrahimi M."/>
            <person name="Yan J."/>
            <person name="Adam C."/>
            <person name="Keymanesh K."/>
            <person name="Ng V."/>
            <person name="Louie K."/>
            <person name="Northen T."/>
            <person name="Drula E."/>
            <person name="Henrissat B."/>
            <person name="Hsieh H.M."/>
            <person name="Youens-Clark K."/>
            <person name="Lutzoni F."/>
            <person name="Miadlikowska J."/>
            <person name="Eastwood D.C."/>
            <person name="Hamelin R.C."/>
            <person name="Grigoriev I.V."/>
            <person name="U'Ren J.M."/>
        </authorList>
    </citation>
    <scope>NUCLEOTIDE SEQUENCE [LARGE SCALE GENOMIC DNA]</scope>
    <source>
        <strain evidence="1 2">ER1909</strain>
    </source>
</reference>
<name>A0ACC0D674_9PEZI</name>
<dbReference type="Proteomes" id="UP001497680">
    <property type="component" value="Unassembled WGS sequence"/>
</dbReference>
<keyword evidence="2" id="KW-1185">Reference proteome</keyword>
<comment type="caution">
    <text evidence="1">The sequence shown here is derived from an EMBL/GenBank/DDBJ whole genome shotgun (WGS) entry which is preliminary data.</text>
</comment>
<evidence type="ECO:0000313" key="2">
    <source>
        <dbReference type="Proteomes" id="UP001497680"/>
    </source>
</evidence>
<accession>A0ACC0D674</accession>
<protein>
    <submittedName>
        <fullName evidence="1">Uncharacterized protein</fullName>
    </submittedName>
</protein>
<proteinExistence type="predicted"/>
<gene>
    <name evidence="1" type="ORF">F4821DRAFT_92187</name>
</gene>